<sequence length="99" mass="11485">MFKKEGNFEKDKIYSTQSFTNFKNSSRTGSLLLVSKKCKTFVLEVYRNKKNKLTTNFLTKKQLAITETISFSKEHIMITKTSQEVLSNSMQDNFLNNIS</sequence>
<reference evidence="1" key="1">
    <citation type="submission" date="2021-06" db="EMBL/GenBank/DDBJ databases">
        <authorList>
            <person name="Kallberg Y."/>
            <person name="Tangrot J."/>
            <person name="Rosling A."/>
        </authorList>
    </citation>
    <scope>NUCLEOTIDE SEQUENCE</scope>
    <source>
        <strain evidence="1">FL966</strain>
    </source>
</reference>
<dbReference type="AlphaFoldDB" id="A0A9N9IVM6"/>
<proteinExistence type="predicted"/>
<accession>A0A9N9IVM6</accession>
<keyword evidence="2" id="KW-1185">Reference proteome</keyword>
<evidence type="ECO:0000313" key="1">
    <source>
        <dbReference type="EMBL" id="CAG8751648.1"/>
    </source>
</evidence>
<dbReference type="Proteomes" id="UP000789759">
    <property type="component" value="Unassembled WGS sequence"/>
</dbReference>
<dbReference type="EMBL" id="CAJVQA010018004">
    <property type="protein sequence ID" value="CAG8751648.1"/>
    <property type="molecule type" value="Genomic_DNA"/>
</dbReference>
<evidence type="ECO:0000313" key="2">
    <source>
        <dbReference type="Proteomes" id="UP000789759"/>
    </source>
</evidence>
<gene>
    <name evidence="1" type="ORF">CPELLU_LOCUS14740</name>
</gene>
<protein>
    <submittedName>
        <fullName evidence="1">6168_t:CDS:1</fullName>
    </submittedName>
</protein>
<comment type="caution">
    <text evidence="1">The sequence shown here is derived from an EMBL/GenBank/DDBJ whole genome shotgun (WGS) entry which is preliminary data.</text>
</comment>
<name>A0A9N9IVM6_9GLOM</name>
<organism evidence="1 2">
    <name type="scientific">Cetraspora pellucida</name>
    <dbReference type="NCBI Taxonomy" id="1433469"/>
    <lineage>
        <taxon>Eukaryota</taxon>
        <taxon>Fungi</taxon>
        <taxon>Fungi incertae sedis</taxon>
        <taxon>Mucoromycota</taxon>
        <taxon>Glomeromycotina</taxon>
        <taxon>Glomeromycetes</taxon>
        <taxon>Diversisporales</taxon>
        <taxon>Gigasporaceae</taxon>
        <taxon>Cetraspora</taxon>
    </lineage>
</organism>